<keyword evidence="3" id="KW-1185">Reference proteome</keyword>
<dbReference type="PANTHER" id="PTHR11895">
    <property type="entry name" value="TRANSAMIDASE"/>
    <property type="match status" value="1"/>
</dbReference>
<dbReference type="RefSeq" id="WP_006526036.1">
    <property type="nucleotide sequence ID" value="NZ_GL637664.1"/>
</dbReference>
<dbReference type="AlphaFoldDB" id="E7MNU8"/>
<proteinExistence type="predicted"/>
<dbReference type="HOGENOM" id="CLU_009600_0_3_9"/>
<comment type="caution">
    <text evidence="2">The sequence shown here is derived from an EMBL/GenBank/DDBJ whole genome shotgun (WGS) entry which is preliminary data.</text>
</comment>
<dbReference type="InterPro" id="IPR000120">
    <property type="entry name" value="Amidase"/>
</dbReference>
<dbReference type="InterPro" id="IPR020556">
    <property type="entry name" value="Amidase_CS"/>
</dbReference>
<dbReference type="InterPro" id="IPR036928">
    <property type="entry name" value="AS_sf"/>
</dbReference>
<dbReference type="SUPFAM" id="SSF75304">
    <property type="entry name" value="Amidase signature (AS) enzymes"/>
    <property type="match status" value="1"/>
</dbReference>
<keyword evidence="2" id="KW-0808">Transferase</keyword>
<accession>E7MNU8</accession>
<dbReference type="GO" id="GO:0016740">
    <property type="term" value="F:transferase activity"/>
    <property type="evidence" value="ECO:0007669"/>
    <property type="project" value="UniProtKB-KW"/>
</dbReference>
<feature type="domain" description="Amidase" evidence="1">
    <location>
        <begin position="17"/>
        <end position="449"/>
    </location>
</feature>
<dbReference type="EMBL" id="AECQ01000027">
    <property type="protein sequence ID" value="EFW24129.1"/>
    <property type="molecule type" value="Genomic_DNA"/>
</dbReference>
<dbReference type="Gene3D" id="3.90.1300.10">
    <property type="entry name" value="Amidase signature (AS) domain"/>
    <property type="match status" value="1"/>
</dbReference>
<dbReference type="PROSITE" id="PS00571">
    <property type="entry name" value="AMIDASES"/>
    <property type="match status" value="1"/>
</dbReference>
<dbReference type="Proteomes" id="UP000004097">
    <property type="component" value="Unassembled WGS sequence"/>
</dbReference>
<evidence type="ECO:0000313" key="2">
    <source>
        <dbReference type="EMBL" id="EFW24129.1"/>
    </source>
</evidence>
<protein>
    <submittedName>
        <fullName evidence="2">Putative aspartyl/glutamyl-tRNA(Asn/Gln) amidotransferase, A subunit</fullName>
    </submittedName>
</protein>
<reference evidence="2 3" key="1">
    <citation type="submission" date="2010-08" db="EMBL/GenBank/DDBJ databases">
        <authorList>
            <person name="Weinstock G."/>
            <person name="Sodergren E."/>
            <person name="Clifton S."/>
            <person name="Fulton L."/>
            <person name="Fulton B."/>
            <person name="Courtney L."/>
            <person name="Fronick C."/>
            <person name="Harrison M."/>
            <person name="Strong C."/>
            <person name="Farmer C."/>
            <person name="Delahaunty K."/>
            <person name="Markovic C."/>
            <person name="Hall O."/>
            <person name="Minx P."/>
            <person name="Tomlinson C."/>
            <person name="Mitreva M."/>
            <person name="Hou S."/>
            <person name="Chen J."/>
            <person name="Wollam A."/>
            <person name="Pepin K.H."/>
            <person name="Johnson M."/>
            <person name="Bhonagiri V."/>
            <person name="Zhang X."/>
            <person name="Suruliraj S."/>
            <person name="Warren W."/>
            <person name="Chinwalla A."/>
            <person name="Mardis E.R."/>
            <person name="Wilson R.K."/>
        </authorList>
    </citation>
    <scope>NUCLEOTIDE SEQUENCE [LARGE SCALE GENOMIC DNA]</scope>
    <source>
        <strain evidence="2 3">F0204</strain>
    </source>
</reference>
<name>E7MNU8_9FIRM</name>
<dbReference type="eggNOG" id="COG0154">
    <property type="taxonomic scope" value="Bacteria"/>
</dbReference>
<evidence type="ECO:0000313" key="3">
    <source>
        <dbReference type="Proteomes" id="UP000004097"/>
    </source>
</evidence>
<dbReference type="Pfam" id="PF01425">
    <property type="entry name" value="Amidase"/>
    <property type="match status" value="1"/>
</dbReference>
<dbReference type="STRING" id="706433.HMPREF9430_01218"/>
<dbReference type="PANTHER" id="PTHR11895:SF151">
    <property type="entry name" value="GLUTAMYL-TRNA(GLN) AMIDOTRANSFERASE SUBUNIT A"/>
    <property type="match status" value="1"/>
</dbReference>
<gene>
    <name evidence="2" type="ORF">HMPREF9430_01218</name>
</gene>
<organism evidence="2 3">
    <name type="scientific">Solobacterium moorei F0204</name>
    <dbReference type="NCBI Taxonomy" id="706433"/>
    <lineage>
        <taxon>Bacteria</taxon>
        <taxon>Bacillati</taxon>
        <taxon>Bacillota</taxon>
        <taxon>Erysipelotrichia</taxon>
        <taxon>Erysipelotrichales</taxon>
        <taxon>Erysipelotrichaceae</taxon>
        <taxon>Solobacterium</taxon>
    </lineage>
</organism>
<sequence>MIKDMVNHPADSTARCEEAYAKAQKLQDKLNAVITFVDPKEQLSQLPEGGLLHGVPIAIKDNVSTKGIRTTSGSRILSNYFPIYDATITKKLREAGAVCIAKASMDELAMGGTNLTCFTGAAHNPWDTRRMTGGSSGGSAALVAAGVVPMAIGSDTGDSVRKPASYCGVIGVKPTYGRISRYGIIPYASSLDHVGYFTRSVEDACITLEVLAGRDDLDVTSSNRPVEHYTEALNDSIQGKKIAILGNVIDSVSNPEIVKMFNELVEKLKVAGAVVDTYHFDDKLMRAILPTYYTIANCEATSNHSNLDGIRFGVREDGADMQEIMTNSRTKGFGPLIRRRFVIGSYGLFEANQERIFRKAQKVRRLIVNAMKECFKEYDCIFAPASGTIAPFIDAINNDDKLSTDYLVAENYMAMANFSGDPSMTVPMGFEEGCPIGVNLTCPAWHESTMFTIAKAIEDITGLRDLQAEVK</sequence>
<evidence type="ECO:0000259" key="1">
    <source>
        <dbReference type="Pfam" id="PF01425"/>
    </source>
</evidence>
<dbReference type="InterPro" id="IPR023631">
    <property type="entry name" value="Amidase_dom"/>
</dbReference>